<proteinExistence type="predicted"/>
<dbReference type="InterPro" id="IPR016040">
    <property type="entry name" value="NAD(P)-bd_dom"/>
</dbReference>
<dbReference type="Pfam" id="PF13460">
    <property type="entry name" value="NAD_binding_10"/>
    <property type="match status" value="1"/>
</dbReference>
<name>A0A4R4WRC0_9ACTN</name>
<keyword evidence="3" id="KW-1185">Reference proteome</keyword>
<dbReference type="Proteomes" id="UP000295172">
    <property type="component" value="Unassembled WGS sequence"/>
</dbReference>
<dbReference type="RefSeq" id="WP_132325079.1">
    <property type="nucleotide sequence ID" value="NZ_SMKR01000143.1"/>
</dbReference>
<protein>
    <submittedName>
        <fullName evidence="2">NADH-flavin reductase</fullName>
    </submittedName>
</protein>
<evidence type="ECO:0000313" key="3">
    <source>
        <dbReference type="Proteomes" id="UP000295172"/>
    </source>
</evidence>
<organism evidence="2 3">
    <name type="scientific">Kribbella turkmenica</name>
    <dbReference type="NCBI Taxonomy" id="2530375"/>
    <lineage>
        <taxon>Bacteria</taxon>
        <taxon>Bacillati</taxon>
        <taxon>Actinomycetota</taxon>
        <taxon>Actinomycetes</taxon>
        <taxon>Propionibacteriales</taxon>
        <taxon>Kribbellaceae</taxon>
        <taxon>Kribbella</taxon>
    </lineage>
</organism>
<dbReference type="EMBL" id="SMKR01000143">
    <property type="protein sequence ID" value="TDD17880.1"/>
    <property type="molecule type" value="Genomic_DNA"/>
</dbReference>
<dbReference type="GO" id="GO:0016646">
    <property type="term" value="F:oxidoreductase activity, acting on the CH-NH group of donors, NAD or NADP as acceptor"/>
    <property type="evidence" value="ECO:0007669"/>
    <property type="project" value="TreeGrafter"/>
</dbReference>
<reference evidence="2 3" key="1">
    <citation type="submission" date="2019-02" db="EMBL/GenBank/DDBJ databases">
        <title>Draft genome sequences of novel Actinobacteria.</title>
        <authorList>
            <person name="Sahin N."/>
            <person name="Ay H."/>
            <person name="Saygin H."/>
        </authorList>
    </citation>
    <scope>NUCLEOTIDE SEQUENCE [LARGE SCALE GENOMIC DNA]</scope>
    <source>
        <strain evidence="2 3">16K104</strain>
    </source>
</reference>
<sequence>MGKILVIGARGRAARAAIAEARSRGHHVTPIARTTGPAADVVAGDVTDAGRIRELAAGHDAVIAAVYDGGTDPAVFYPAAARALVGSLADVRLIWVGLASLLPGRDGTPLMDTPGYPQEHRAFYLAHQAALDTFAASTLDWVSLAPAGDFNHADPRRTGSYRLAPGDPTTLTSYADFAIALLDEYEQPRHHRQVLGVV</sequence>
<dbReference type="AlphaFoldDB" id="A0A4R4WRC0"/>
<comment type="caution">
    <text evidence="2">The sequence shown here is derived from an EMBL/GenBank/DDBJ whole genome shotgun (WGS) entry which is preliminary data.</text>
</comment>
<feature type="domain" description="NAD(P)-binding" evidence="1">
    <location>
        <begin position="8"/>
        <end position="178"/>
    </location>
</feature>
<gene>
    <name evidence="2" type="ORF">E1218_27035</name>
</gene>
<dbReference type="Gene3D" id="3.40.50.720">
    <property type="entry name" value="NAD(P)-binding Rossmann-like Domain"/>
    <property type="match status" value="1"/>
</dbReference>
<dbReference type="SUPFAM" id="SSF51735">
    <property type="entry name" value="NAD(P)-binding Rossmann-fold domains"/>
    <property type="match status" value="1"/>
</dbReference>
<evidence type="ECO:0000259" key="1">
    <source>
        <dbReference type="Pfam" id="PF13460"/>
    </source>
</evidence>
<dbReference type="PANTHER" id="PTHR43355">
    <property type="entry name" value="FLAVIN REDUCTASE (NADPH)"/>
    <property type="match status" value="1"/>
</dbReference>
<dbReference type="InterPro" id="IPR036291">
    <property type="entry name" value="NAD(P)-bd_dom_sf"/>
</dbReference>
<evidence type="ECO:0000313" key="2">
    <source>
        <dbReference type="EMBL" id="TDD17880.1"/>
    </source>
</evidence>
<dbReference type="PANTHER" id="PTHR43355:SF2">
    <property type="entry name" value="FLAVIN REDUCTASE (NADPH)"/>
    <property type="match status" value="1"/>
</dbReference>
<dbReference type="OrthoDB" id="3191258at2"/>
<accession>A0A4R4WRC0</accession>
<dbReference type="InterPro" id="IPR051606">
    <property type="entry name" value="Polyketide_Oxido-like"/>
</dbReference>